<evidence type="ECO:0000256" key="8">
    <source>
        <dbReference type="SAM" id="SignalP"/>
    </source>
</evidence>
<keyword evidence="4 8" id="KW-0732">Signal</keyword>
<dbReference type="AlphaFoldDB" id="A0A420EGT8"/>
<comment type="caution">
    <text evidence="9">The sequence shown here is derived from an EMBL/GenBank/DDBJ whole genome shotgun (WGS) entry which is preliminary data.</text>
</comment>
<dbReference type="OrthoDB" id="9769319at2"/>
<dbReference type="GO" id="GO:0042597">
    <property type="term" value="C:periplasmic space"/>
    <property type="evidence" value="ECO:0007669"/>
    <property type="project" value="UniProtKB-SubCell"/>
</dbReference>
<comment type="similarity">
    <text evidence="2">Belongs to the bacterial solute-binding protein 1 family.</text>
</comment>
<feature type="chain" id="PRO_5019407935" evidence="8">
    <location>
        <begin position="25"/>
        <end position="417"/>
    </location>
</feature>
<organism evidence="9 10">
    <name type="scientific">Alginatibacterium sediminis</name>
    <dbReference type="NCBI Taxonomy" id="2164068"/>
    <lineage>
        <taxon>Bacteria</taxon>
        <taxon>Pseudomonadati</taxon>
        <taxon>Pseudomonadota</taxon>
        <taxon>Gammaproteobacteria</taxon>
        <taxon>Alteromonadales</taxon>
        <taxon>Alteromonadaceae</taxon>
        <taxon>Alginatibacterium</taxon>
    </lineage>
</organism>
<evidence type="ECO:0000313" key="9">
    <source>
        <dbReference type="EMBL" id="RKF19766.1"/>
    </source>
</evidence>
<evidence type="ECO:0000256" key="7">
    <source>
        <dbReference type="ARBA" id="ARBA00023288"/>
    </source>
</evidence>
<keyword evidence="5" id="KW-0472">Membrane</keyword>
<dbReference type="EMBL" id="RAQO01000004">
    <property type="protein sequence ID" value="RKF19766.1"/>
    <property type="molecule type" value="Genomic_DNA"/>
</dbReference>
<evidence type="ECO:0000256" key="4">
    <source>
        <dbReference type="ARBA" id="ARBA00022729"/>
    </source>
</evidence>
<dbReference type="SUPFAM" id="SSF53850">
    <property type="entry name" value="Periplasmic binding protein-like II"/>
    <property type="match status" value="1"/>
</dbReference>
<proteinExistence type="inferred from homology"/>
<name>A0A420EGT8_9ALTE</name>
<dbReference type="RefSeq" id="WP_120353771.1">
    <property type="nucleotide sequence ID" value="NZ_RAQO01000004.1"/>
</dbReference>
<accession>A0A420EGT8</accession>
<dbReference type="PANTHER" id="PTHR43649">
    <property type="entry name" value="ARABINOSE-BINDING PROTEIN-RELATED"/>
    <property type="match status" value="1"/>
</dbReference>
<comment type="subcellular location">
    <subcellularLocation>
        <location evidence="1">Periplasm</location>
    </subcellularLocation>
</comment>
<evidence type="ECO:0000256" key="5">
    <source>
        <dbReference type="ARBA" id="ARBA00023136"/>
    </source>
</evidence>
<keyword evidence="3" id="KW-1003">Cell membrane</keyword>
<evidence type="ECO:0000256" key="6">
    <source>
        <dbReference type="ARBA" id="ARBA00023139"/>
    </source>
</evidence>
<protein>
    <submittedName>
        <fullName evidence="9">Extracellular solute-binding protein</fullName>
    </submittedName>
</protein>
<evidence type="ECO:0000313" key="10">
    <source>
        <dbReference type="Proteomes" id="UP000286482"/>
    </source>
</evidence>
<reference evidence="9 10" key="1">
    <citation type="submission" date="2018-09" db="EMBL/GenBank/DDBJ databases">
        <authorList>
            <person name="Wang Z."/>
        </authorList>
    </citation>
    <scope>NUCLEOTIDE SEQUENCE [LARGE SCALE GENOMIC DNA]</scope>
    <source>
        <strain evidence="9 10">ALS 81</strain>
    </source>
</reference>
<evidence type="ECO:0000256" key="1">
    <source>
        <dbReference type="ARBA" id="ARBA00004418"/>
    </source>
</evidence>
<dbReference type="Gene3D" id="3.40.190.10">
    <property type="entry name" value="Periplasmic binding protein-like II"/>
    <property type="match status" value="2"/>
</dbReference>
<dbReference type="Proteomes" id="UP000286482">
    <property type="component" value="Unassembled WGS sequence"/>
</dbReference>
<sequence length="417" mass="45547">MKLSKTYRAMLVSALVASSFSAAAATQLEVSSWKGGASEIANFPEIIKMFEEKYPDIEVKLTYISRPDTTTVMPARLQGGNPPDVMMVDREFMHMWAEEGQLMDLRGEPWVEKMQPALLPEMHHGEGLYMMMLELSGIGMFANMDLLAEAGLTEIPRNIDDLTKACVKLVDKGITPMLMPASSGWTPGLYTIAIGLAGDGLPDHSRPEKFNTGELNFAEDEAFIRAVTATKQMADAGCFDAKMNAGIDPWTVGIAGFQSGRAAMLPQGLWNIGPFLKDGLPENFSFGPLPALSGDKGIALDLLGPAWAIPKDSKQVDAAKKWINFWSDDEILNSFLVPESAVTTIIGGRSGVPENATSYVAAREEGYAVFTPEGLWHANVPIEAMNSMTSYMLDLSQDPVDILKRWDDVRDKENAAK</sequence>
<keyword evidence="6" id="KW-0564">Palmitate</keyword>
<keyword evidence="10" id="KW-1185">Reference proteome</keyword>
<dbReference type="InterPro" id="IPR006059">
    <property type="entry name" value="SBP"/>
</dbReference>
<gene>
    <name evidence="9" type="ORF">DBZ36_04725</name>
</gene>
<dbReference type="PANTHER" id="PTHR43649:SF33">
    <property type="entry name" value="POLYGALACTURONAN_RHAMNOGALACTURONAN-BINDING PROTEIN YTCQ"/>
    <property type="match status" value="1"/>
</dbReference>
<evidence type="ECO:0000256" key="2">
    <source>
        <dbReference type="ARBA" id="ARBA00008520"/>
    </source>
</evidence>
<feature type="signal peptide" evidence="8">
    <location>
        <begin position="1"/>
        <end position="24"/>
    </location>
</feature>
<keyword evidence="7" id="KW-0449">Lipoprotein</keyword>
<evidence type="ECO:0000256" key="3">
    <source>
        <dbReference type="ARBA" id="ARBA00022475"/>
    </source>
</evidence>
<dbReference type="Pfam" id="PF01547">
    <property type="entry name" value="SBP_bac_1"/>
    <property type="match status" value="1"/>
</dbReference>
<dbReference type="InterPro" id="IPR050490">
    <property type="entry name" value="Bact_solute-bd_prot1"/>
</dbReference>